<evidence type="ECO:0000256" key="1">
    <source>
        <dbReference type="SAM" id="MobiDB-lite"/>
    </source>
</evidence>
<accession>A0AA94HLN6</accession>
<protein>
    <submittedName>
        <fullName evidence="2">Uncharacterized protein</fullName>
    </submittedName>
</protein>
<reference evidence="2 3" key="1">
    <citation type="submission" date="2016-10" db="EMBL/GenBank/DDBJ databases">
        <authorList>
            <person name="Varghese N."/>
            <person name="Submissions S."/>
        </authorList>
    </citation>
    <scope>NUCLEOTIDE SEQUENCE [LARGE SCALE GENOMIC DNA]</scope>
    <source>
        <strain evidence="2 3">IAM 15147</strain>
    </source>
</reference>
<dbReference type="AlphaFoldDB" id="A0AA94HLN6"/>
<feature type="region of interest" description="Disordered" evidence="1">
    <location>
        <begin position="1"/>
        <end position="35"/>
    </location>
</feature>
<gene>
    <name evidence="2" type="ORF">SAMN04487783_0966</name>
</gene>
<sequence>MPAEVDAPARPDPQPTTERPEHTAEPDASDALESPRRAGLSWRHVLIGAVVGAIVGAAIPGGLQLAERAAASADADSLRAAAIEYLTAIAEGRAGDATAMVPLPRSAGDIPDAVLQSADRIEVPEVLMLHIDGDAGTVQVSYEIGRDEVTRTLDAERADGGWRLTTSLAERVMVQTFSASVRAQIAGFPIPFTTPVHLYPGSYAFDDASDEILRTSSEPFTVDGDEATPTATYFDVQLAPAVAAHAGEVGVAVAAQCQEEPDCSIATDFEVVYGGGTWVQLANDSSIDVSVQLMAGSEMNSQWFDARMRIMRDETGALTEWLCASLDDYGVPSDPCPVVE</sequence>
<comment type="caution">
    <text evidence="2">The sequence shown here is derived from an EMBL/GenBank/DDBJ whole genome shotgun (WGS) entry which is preliminary data.</text>
</comment>
<evidence type="ECO:0000313" key="2">
    <source>
        <dbReference type="EMBL" id="SFS07486.1"/>
    </source>
</evidence>
<evidence type="ECO:0000313" key="3">
    <source>
        <dbReference type="Proteomes" id="UP000198506"/>
    </source>
</evidence>
<dbReference type="Proteomes" id="UP000198506">
    <property type="component" value="Unassembled WGS sequence"/>
</dbReference>
<organism evidence="2 3">
    <name type="scientific">Agrococcus baldri</name>
    <dbReference type="NCBI Taxonomy" id="153730"/>
    <lineage>
        <taxon>Bacteria</taxon>
        <taxon>Bacillati</taxon>
        <taxon>Actinomycetota</taxon>
        <taxon>Actinomycetes</taxon>
        <taxon>Micrococcales</taxon>
        <taxon>Microbacteriaceae</taxon>
        <taxon>Agrococcus</taxon>
    </lineage>
</organism>
<keyword evidence="3" id="KW-1185">Reference proteome</keyword>
<dbReference type="EMBL" id="FOZN01000002">
    <property type="protein sequence ID" value="SFS07486.1"/>
    <property type="molecule type" value="Genomic_DNA"/>
</dbReference>
<proteinExistence type="predicted"/>
<name>A0AA94HLN6_9MICO</name>